<dbReference type="InterPro" id="IPR004518">
    <property type="entry name" value="MazG-like_dom"/>
</dbReference>
<evidence type="ECO:0000313" key="3">
    <source>
        <dbReference type="Proteomes" id="UP000003806"/>
    </source>
</evidence>
<dbReference type="SUPFAM" id="SSF101386">
    <property type="entry name" value="all-alpha NTP pyrophosphatases"/>
    <property type="match status" value="2"/>
</dbReference>
<dbReference type="InterPro" id="IPR021130">
    <property type="entry name" value="PRib-ATP_PPHydrolase-like"/>
</dbReference>
<proteinExistence type="predicted"/>
<dbReference type="GO" id="GO:0006203">
    <property type="term" value="P:dGTP catabolic process"/>
    <property type="evidence" value="ECO:0007669"/>
    <property type="project" value="TreeGrafter"/>
</dbReference>
<evidence type="ECO:0000259" key="1">
    <source>
        <dbReference type="Pfam" id="PF03819"/>
    </source>
</evidence>
<dbReference type="NCBIfam" id="NF007113">
    <property type="entry name" value="PRK09562.1"/>
    <property type="match status" value="1"/>
</dbReference>
<dbReference type="InterPro" id="IPR048011">
    <property type="entry name" value="NTP-PPase_MazG-like_C"/>
</dbReference>
<dbReference type="NCBIfam" id="TIGR00444">
    <property type="entry name" value="mazG"/>
    <property type="match status" value="1"/>
</dbReference>
<keyword evidence="3" id="KW-1185">Reference proteome</keyword>
<dbReference type="GO" id="GO:0046076">
    <property type="term" value="P:dTTP catabolic process"/>
    <property type="evidence" value="ECO:0007669"/>
    <property type="project" value="TreeGrafter"/>
</dbReference>
<evidence type="ECO:0000313" key="2">
    <source>
        <dbReference type="EMBL" id="EHM12695.1"/>
    </source>
</evidence>
<accession>H0UII7</accession>
<dbReference type="AlphaFoldDB" id="H0UII7"/>
<reference evidence="2 3" key="1">
    <citation type="submission" date="2011-11" db="EMBL/GenBank/DDBJ databases">
        <title>The Noncontiguous Finished genome of Jonquetella anthropi DSM 22815.</title>
        <authorList>
            <consortium name="US DOE Joint Genome Institute (JGI-PGF)"/>
            <person name="Lucas S."/>
            <person name="Copeland A."/>
            <person name="Lapidus A."/>
            <person name="Glavina del Rio T."/>
            <person name="Dalin E."/>
            <person name="Tice H."/>
            <person name="Bruce D."/>
            <person name="Goodwin L."/>
            <person name="Pitluck S."/>
            <person name="Peters L."/>
            <person name="Mikhailova N."/>
            <person name="Held B."/>
            <person name="Kyrpides N."/>
            <person name="Mavromatis K."/>
            <person name="Ivanova N."/>
            <person name="Markowitz V."/>
            <person name="Cheng J.-F."/>
            <person name="Hugenholtz P."/>
            <person name="Woyke T."/>
            <person name="Wu D."/>
            <person name="Gronow S."/>
            <person name="Wellnitz S."/>
            <person name="Brambilla E."/>
            <person name="Klenk H.-P."/>
            <person name="Eisen J.A."/>
        </authorList>
    </citation>
    <scope>NUCLEOTIDE SEQUENCE [LARGE SCALE GENOMIC DNA]</scope>
    <source>
        <strain evidence="2 3">DSM 22815</strain>
    </source>
</reference>
<dbReference type="PANTHER" id="PTHR30522:SF0">
    <property type="entry name" value="NUCLEOSIDE TRIPHOSPHATE PYROPHOSPHOHYDROLASE"/>
    <property type="match status" value="1"/>
</dbReference>
<dbReference type="GO" id="GO:0006950">
    <property type="term" value="P:response to stress"/>
    <property type="evidence" value="ECO:0007669"/>
    <property type="project" value="UniProtKB-ARBA"/>
</dbReference>
<dbReference type="Proteomes" id="UP000003806">
    <property type="component" value="Chromosome"/>
</dbReference>
<organism evidence="2 3">
    <name type="scientific">Jonquetella anthropi DSM 22815</name>
    <dbReference type="NCBI Taxonomy" id="885272"/>
    <lineage>
        <taxon>Bacteria</taxon>
        <taxon>Thermotogati</taxon>
        <taxon>Synergistota</taxon>
        <taxon>Synergistia</taxon>
        <taxon>Synergistales</taxon>
        <taxon>Dethiosulfovibrionaceae</taxon>
        <taxon>Jonquetella</taxon>
    </lineage>
</organism>
<name>H0UII7_9BACT</name>
<dbReference type="PANTHER" id="PTHR30522">
    <property type="entry name" value="NUCLEOSIDE TRIPHOSPHATE PYROPHOSPHOHYDROLASE"/>
    <property type="match status" value="1"/>
</dbReference>
<protein>
    <submittedName>
        <fullName evidence="2">MazG family protein</fullName>
    </submittedName>
</protein>
<dbReference type="FunFam" id="1.10.287.1080:FF:000003">
    <property type="entry name" value="Nucleoside triphosphate pyrophosphohydrolase"/>
    <property type="match status" value="1"/>
</dbReference>
<dbReference type="STRING" id="885272.JonanDRAFT_0273"/>
<dbReference type="EMBL" id="CM001376">
    <property type="protein sequence ID" value="EHM12695.1"/>
    <property type="molecule type" value="Genomic_DNA"/>
</dbReference>
<dbReference type="eggNOG" id="COG3956">
    <property type="taxonomic scope" value="Bacteria"/>
</dbReference>
<gene>
    <name evidence="2" type="ORF">JonanDRAFT_0273</name>
</gene>
<dbReference type="CDD" id="cd11529">
    <property type="entry name" value="NTP-PPase_MazG_Cterm"/>
    <property type="match status" value="1"/>
</dbReference>
<dbReference type="RefSeq" id="WP_008522492.1">
    <property type="nucleotide sequence ID" value="NZ_CM001376.1"/>
</dbReference>
<feature type="domain" description="NTP pyrophosphohydrolase MazG-like" evidence="1">
    <location>
        <begin position="28"/>
        <end position="104"/>
    </location>
</feature>
<dbReference type="GO" id="GO:0046052">
    <property type="term" value="P:UTP catabolic process"/>
    <property type="evidence" value="ECO:0007669"/>
    <property type="project" value="TreeGrafter"/>
</dbReference>
<dbReference type="Gene3D" id="1.10.287.1080">
    <property type="entry name" value="MazG-like"/>
    <property type="match status" value="2"/>
</dbReference>
<dbReference type="Pfam" id="PF03819">
    <property type="entry name" value="MazG"/>
    <property type="match status" value="1"/>
</dbReference>
<dbReference type="HOGENOM" id="CLU_038356_0_1_0"/>
<sequence>MAEYGFDRLVKIMEQLRAPGGCPWDRKQTYDTLCANIVEEAYELVDAIHSRQRDGTDHMVEGCGDLLLQVVFISTIASELGDFSVADPIKAICDKLIRRHPHIFGESRADTPEEVLAKWEAIKASERAAKGKADESILSGVPRSLPASVKALRIQQKAASVGFDWKKGDSKPVLDKIKEELAEVEAALGDQEQLTDEIGDLLFAVINLARRHHVDPDSALARTNDKFIRRFGFVEGQVRADGRKWEDFTLEELDKFWEMAKAGEQQV</sequence>
<dbReference type="GO" id="GO:0046061">
    <property type="term" value="P:dATP catabolic process"/>
    <property type="evidence" value="ECO:0007669"/>
    <property type="project" value="TreeGrafter"/>
</dbReference>
<dbReference type="InterPro" id="IPR048015">
    <property type="entry name" value="NTP-PPase_MazG-like_N"/>
</dbReference>
<dbReference type="CDD" id="cd11528">
    <property type="entry name" value="NTP-PPase_MazG_Nterm"/>
    <property type="match status" value="1"/>
</dbReference>
<dbReference type="InterPro" id="IPR011551">
    <property type="entry name" value="NTP_PyrPHydrolase_MazG"/>
</dbReference>
<dbReference type="OrthoDB" id="9808939at2"/>
<dbReference type="Pfam" id="PF01503">
    <property type="entry name" value="PRA-PH"/>
    <property type="match status" value="1"/>
</dbReference>
<dbReference type="GO" id="GO:0047429">
    <property type="term" value="F:nucleoside triphosphate diphosphatase activity"/>
    <property type="evidence" value="ECO:0007669"/>
    <property type="project" value="InterPro"/>
</dbReference>
<dbReference type="GO" id="GO:0046081">
    <property type="term" value="P:dUTP catabolic process"/>
    <property type="evidence" value="ECO:0007669"/>
    <property type="project" value="TreeGrafter"/>
</dbReference>
<dbReference type="FunFam" id="1.10.287.1080:FF:000001">
    <property type="entry name" value="Nucleoside triphosphate pyrophosphohydrolase"/>
    <property type="match status" value="1"/>
</dbReference>
<dbReference type="GO" id="GO:0046047">
    <property type="term" value="P:TTP catabolic process"/>
    <property type="evidence" value="ECO:0007669"/>
    <property type="project" value="TreeGrafter"/>
</dbReference>